<keyword evidence="7" id="KW-0238">DNA-binding</keyword>
<keyword evidence="3" id="KW-0547">Nucleotide-binding</keyword>
<dbReference type="AlphaFoldDB" id="A0A024QBA2"/>
<dbReference type="CDD" id="cd00984">
    <property type="entry name" value="DnaB_C"/>
    <property type="match status" value="1"/>
</dbReference>
<dbReference type="InterPro" id="IPR007693">
    <property type="entry name" value="DNA_helicase_DnaB-like_N"/>
</dbReference>
<dbReference type="Proteomes" id="UP000028875">
    <property type="component" value="Unassembled WGS sequence"/>
</dbReference>
<dbReference type="InterPro" id="IPR036185">
    <property type="entry name" value="DNA_heli_DnaB-like_N_sf"/>
</dbReference>
<keyword evidence="2" id="KW-0235">DNA replication</keyword>
<keyword evidence="8" id="KW-0413">Isomerase</keyword>
<evidence type="ECO:0000256" key="9">
    <source>
        <dbReference type="ARBA" id="ARBA00044969"/>
    </source>
</evidence>
<dbReference type="SUPFAM" id="SSF52540">
    <property type="entry name" value="P-loop containing nucleoside triphosphate hydrolases"/>
    <property type="match status" value="1"/>
</dbReference>
<dbReference type="GO" id="GO:0003677">
    <property type="term" value="F:DNA binding"/>
    <property type="evidence" value="ECO:0007669"/>
    <property type="project" value="UniProtKB-KW"/>
</dbReference>
<dbReference type="eggNOG" id="COG0305">
    <property type="taxonomic scope" value="Bacteria"/>
</dbReference>
<evidence type="ECO:0000259" key="11">
    <source>
        <dbReference type="PROSITE" id="PS51199"/>
    </source>
</evidence>
<dbReference type="SUPFAM" id="SSF48024">
    <property type="entry name" value="N-terminal domain of DnaB helicase"/>
    <property type="match status" value="1"/>
</dbReference>
<dbReference type="Gene3D" id="3.40.50.300">
    <property type="entry name" value="P-loop containing nucleotide triphosphate hydrolases"/>
    <property type="match status" value="1"/>
</dbReference>
<organism evidence="12 13">
    <name type="scientific">Virgibacillus massiliensis</name>
    <dbReference type="NCBI Taxonomy" id="1462526"/>
    <lineage>
        <taxon>Bacteria</taxon>
        <taxon>Bacillati</taxon>
        <taxon>Bacillota</taxon>
        <taxon>Bacilli</taxon>
        <taxon>Bacillales</taxon>
        <taxon>Bacillaceae</taxon>
        <taxon>Virgibacillus</taxon>
    </lineage>
</organism>
<dbReference type="InterPro" id="IPR016136">
    <property type="entry name" value="DNA_helicase_N/primase_C"/>
</dbReference>
<dbReference type="PROSITE" id="PS51199">
    <property type="entry name" value="SF4_HELICASE"/>
    <property type="match status" value="1"/>
</dbReference>
<dbReference type="RefSeq" id="WP_081856127.1">
    <property type="nucleotide sequence ID" value="NZ_CABKTK010000001.1"/>
</dbReference>
<evidence type="ECO:0000256" key="3">
    <source>
        <dbReference type="ARBA" id="ARBA00022741"/>
    </source>
</evidence>
<accession>A0A024QBA2</accession>
<evidence type="ECO:0000256" key="1">
    <source>
        <dbReference type="ARBA" id="ARBA00008428"/>
    </source>
</evidence>
<evidence type="ECO:0000256" key="8">
    <source>
        <dbReference type="ARBA" id="ARBA00023235"/>
    </source>
</evidence>
<protein>
    <recommendedName>
        <fullName evidence="9">DNA 5'-3' helicase</fullName>
        <ecNumber evidence="9">5.6.2.3</ecNumber>
    </recommendedName>
</protein>
<evidence type="ECO:0000256" key="6">
    <source>
        <dbReference type="ARBA" id="ARBA00022840"/>
    </source>
</evidence>
<gene>
    <name evidence="12" type="primary">dnaC_2</name>
    <name evidence="12" type="ORF">BN990_01822</name>
</gene>
<dbReference type="Pfam" id="PF00772">
    <property type="entry name" value="DnaB"/>
    <property type="match status" value="1"/>
</dbReference>
<reference evidence="13" key="2">
    <citation type="submission" date="2014-05" db="EMBL/GenBank/DDBJ databases">
        <title>Draft genome sequence of Virgibacillus massiliensis Vm-5.</title>
        <authorList>
            <person name="Khelaifia S."/>
            <person name="Croce O."/>
            <person name="Lagier J.C."/>
            <person name="Raoult D."/>
        </authorList>
    </citation>
    <scope>NUCLEOTIDE SEQUENCE [LARGE SCALE GENOMIC DNA]</scope>
    <source>
        <strain evidence="13">Vm-5</strain>
    </source>
</reference>
<evidence type="ECO:0000256" key="10">
    <source>
        <dbReference type="ARBA" id="ARBA00048954"/>
    </source>
</evidence>
<dbReference type="GO" id="GO:0005829">
    <property type="term" value="C:cytosol"/>
    <property type="evidence" value="ECO:0007669"/>
    <property type="project" value="TreeGrafter"/>
</dbReference>
<keyword evidence="4" id="KW-0378">Hydrolase</keyword>
<dbReference type="GO" id="GO:0043139">
    <property type="term" value="F:5'-3' DNA helicase activity"/>
    <property type="evidence" value="ECO:0007669"/>
    <property type="project" value="UniProtKB-EC"/>
</dbReference>
<reference evidence="12 13" key="1">
    <citation type="submission" date="2014-03" db="EMBL/GenBank/DDBJ databases">
        <authorList>
            <person name="Urmite Genomes U."/>
        </authorList>
    </citation>
    <scope>NUCLEOTIDE SEQUENCE [LARGE SCALE GENOMIC DNA]</scope>
    <source>
        <strain evidence="12 13">Vm-5</strain>
    </source>
</reference>
<feature type="domain" description="SF4 helicase" evidence="11">
    <location>
        <begin position="163"/>
        <end position="425"/>
    </location>
</feature>
<evidence type="ECO:0000313" key="13">
    <source>
        <dbReference type="Proteomes" id="UP000028875"/>
    </source>
</evidence>
<comment type="similarity">
    <text evidence="1">Belongs to the helicase family. DnaB subfamily.</text>
</comment>
<proteinExistence type="inferred from homology"/>
<dbReference type="GO" id="GO:0005524">
    <property type="term" value="F:ATP binding"/>
    <property type="evidence" value="ECO:0007669"/>
    <property type="project" value="UniProtKB-KW"/>
</dbReference>
<dbReference type="EMBL" id="CCDP010000001">
    <property type="protein sequence ID" value="CDQ39517.1"/>
    <property type="molecule type" value="Genomic_DNA"/>
</dbReference>
<dbReference type="PANTHER" id="PTHR30153">
    <property type="entry name" value="REPLICATIVE DNA HELICASE DNAB"/>
    <property type="match status" value="1"/>
</dbReference>
<sequence length="425" mass="48463">MERNAREVERLMNYLEKEILGCFLKDNTLLQETNLSINHFEESHHKKLFKTMAKLSEQNKAIDHVSLMTEQPELIADLGGPEYILDIETKGNPEHYDTYERDLITVYKQNTTDQIVKDWLSKEERGSRELLDEVEKINDEGETKEVDINGLLADMIDEVNKPKSSLITGVPSGLEKLDMLTSGWQSQTSTIMGARPSMGKTALMLKFMLSAAKNGDVPVVFSLEMSAKSLLRRLTTAIGQINGFEARNPQNMQESKQKRWMDAVGEISNLDFEIYDNSFQTIQYIRSKVRKAQKKYKGKRILVLIDYLTLIENTGKFTSDHAKVTDTSKKLKAIAKDYDVPVITLAQLSRQVEQRQDKRPMKSDLRESGSIEQDADLILLLYRDSYYNAESENPNDLEIDLSKQREGATGQITVNYNRSTGVITD</sequence>
<dbReference type="PANTHER" id="PTHR30153:SF2">
    <property type="entry name" value="REPLICATIVE DNA HELICASE"/>
    <property type="match status" value="1"/>
</dbReference>
<dbReference type="Gene3D" id="1.10.860.10">
    <property type="entry name" value="DNAb Helicase, Chain A"/>
    <property type="match status" value="1"/>
</dbReference>
<evidence type="ECO:0000313" key="12">
    <source>
        <dbReference type="EMBL" id="CDQ39517.1"/>
    </source>
</evidence>
<dbReference type="STRING" id="1462526.BN990_01822"/>
<keyword evidence="13" id="KW-1185">Reference proteome</keyword>
<dbReference type="InterPro" id="IPR007694">
    <property type="entry name" value="DNA_helicase_DnaB-like_C"/>
</dbReference>
<dbReference type="GO" id="GO:0016787">
    <property type="term" value="F:hydrolase activity"/>
    <property type="evidence" value="ECO:0007669"/>
    <property type="project" value="UniProtKB-KW"/>
</dbReference>
<comment type="catalytic activity">
    <reaction evidence="10">
        <text>ATP + H2O = ADP + phosphate + H(+)</text>
        <dbReference type="Rhea" id="RHEA:13065"/>
        <dbReference type="ChEBI" id="CHEBI:15377"/>
        <dbReference type="ChEBI" id="CHEBI:15378"/>
        <dbReference type="ChEBI" id="CHEBI:30616"/>
        <dbReference type="ChEBI" id="CHEBI:43474"/>
        <dbReference type="ChEBI" id="CHEBI:456216"/>
        <dbReference type="EC" id="5.6.2.3"/>
    </reaction>
</comment>
<name>A0A024QBA2_9BACI</name>
<evidence type="ECO:0000256" key="4">
    <source>
        <dbReference type="ARBA" id="ARBA00022801"/>
    </source>
</evidence>
<dbReference type="Pfam" id="PF03796">
    <property type="entry name" value="DnaB_C"/>
    <property type="match status" value="1"/>
</dbReference>
<dbReference type="InterPro" id="IPR027417">
    <property type="entry name" value="P-loop_NTPase"/>
</dbReference>
<keyword evidence="5 12" id="KW-0347">Helicase</keyword>
<evidence type="ECO:0000256" key="2">
    <source>
        <dbReference type="ARBA" id="ARBA00022705"/>
    </source>
</evidence>
<dbReference type="EC" id="5.6.2.3" evidence="9"/>
<dbReference type="GO" id="GO:0006260">
    <property type="term" value="P:DNA replication"/>
    <property type="evidence" value="ECO:0007669"/>
    <property type="project" value="UniProtKB-KW"/>
</dbReference>
<keyword evidence="6" id="KW-0067">ATP-binding</keyword>
<comment type="caution">
    <text evidence="12">The sequence shown here is derived from an EMBL/GenBank/DDBJ whole genome shotgun (WGS) entry which is preliminary data.</text>
</comment>
<evidence type="ECO:0000256" key="5">
    <source>
        <dbReference type="ARBA" id="ARBA00022806"/>
    </source>
</evidence>
<evidence type="ECO:0000256" key="7">
    <source>
        <dbReference type="ARBA" id="ARBA00023125"/>
    </source>
</evidence>